<feature type="transmembrane region" description="Helical" evidence="6">
    <location>
        <begin position="45"/>
        <end position="63"/>
    </location>
</feature>
<dbReference type="EMBL" id="AAOT01000001">
    <property type="protein sequence ID" value="EAR53120.1"/>
    <property type="molecule type" value="Genomic_DNA"/>
</dbReference>
<keyword evidence="3 6" id="KW-1133">Transmembrane helix</keyword>
<protein>
    <submittedName>
        <fullName evidence="8">HemY domain protein</fullName>
    </submittedName>
</protein>
<evidence type="ECO:0000256" key="1">
    <source>
        <dbReference type="ARBA" id="ARBA00004370"/>
    </source>
</evidence>
<evidence type="ECO:0000313" key="8">
    <source>
        <dbReference type="EMBL" id="EAR53120.1"/>
    </source>
</evidence>
<sequence>MLLTLLKLLAFVVVVMAIAYGAVWLMNVEGGATVTMAGYEVTLTTLQLAIAFVVLVLAIWLFFKLLGLLSALFHFLNGDETAVSRYFNKRTERRGFEALSEGMMALAAGDGQLALVKAEKADRYLDRPELTNLLKAQAAERAGDRRVAEDTYKLLLQDDRTRFVGVQGLMRQKLEAGETETAMQLAQRAFALSPKNDEVSNTLLRLQAEHEDWAGARQTLGARLKTGAIPRDVHRRRDAVLALSEAREKLLEGKDAAAHEEAIEANRLSPDLIPAAIMAARGYIDQNNGRSAARVLKKAWEAQPHPDLAAAFADIKPDEGPAERIKRFRDLTRVHPDHSETRMLLAELHVAAEDFPEAKRALGDLVETDPTARVLTLMAAIERGAGADDTVVRGWLTKALTAPRGDQWICDNCHNVAAHWAPVCPNCKSFDTLAWKRPPQSEVAMPRGVEMLPLIVGRIEDRSAETAAPGSVPPEEAKVVDASADGDISRQETVR</sequence>
<evidence type="ECO:0000259" key="7">
    <source>
        <dbReference type="Pfam" id="PF07219"/>
    </source>
</evidence>
<evidence type="ECO:0000313" key="9">
    <source>
        <dbReference type="Proteomes" id="UP000003635"/>
    </source>
</evidence>
<dbReference type="AlphaFoldDB" id="Q2CJL9"/>
<dbReference type="STRING" id="314256.OG2516_11671"/>
<evidence type="ECO:0000256" key="5">
    <source>
        <dbReference type="SAM" id="MobiDB-lite"/>
    </source>
</evidence>
<gene>
    <name evidence="8" type="ORF">OG2516_11671</name>
</gene>
<dbReference type="Pfam" id="PF14559">
    <property type="entry name" value="TPR_19"/>
    <property type="match status" value="1"/>
</dbReference>
<keyword evidence="4 6" id="KW-0472">Membrane</keyword>
<name>Q2CJL9_OCEGH</name>
<dbReference type="RefSeq" id="WP_007255854.1">
    <property type="nucleotide sequence ID" value="NZ_CH724107.1"/>
</dbReference>
<evidence type="ECO:0000256" key="2">
    <source>
        <dbReference type="ARBA" id="ARBA00022692"/>
    </source>
</evidence>
<dbReference type="eggNOG" id="COG3898">
    <property type="taxonomic scope" value="Bacteria"/>
</dbReference>
<dbReference type="Proteomes" id="UP000003635">
    <property type="component" value="Unassembled WGS sequence"/>
</dbReference>
<accession>Q2CJL9</accession>
<dbReference type="Gene3D" id="1.25.40.10">
    <property type="entry name" value="Tetratricopeptide repeat domain"/>
    <property type="match status" value="1"/>
</dbReference>
<keyword evidence="2 6" id="KW-0812">Transmembrane</keyword>
<feature type="domain" description="HemY N-terminal" evidence="7">
    <location>
        <begin position="31"/>
        <end position="143"/>
    </location>
</feature>
<dbReference type="SUPFAM" id="SSF48452">
    <property type="entry name" value="TPR-like"/>
    <property type="match status" value="1"/>
</dbReference>
<dbReference type="InterPro" id="IPR016982">
    <property type="entry name" value="Mms48"/>
</dbReference>
<keyword evidence="9" id="KW-1185">Reference proteome</keyword>
<reference evidence="8 9" key="1">
    <citation type="journal article" date="2010" name="J. Bacteriol.">
        <title>Genome sequences of Oceanicola granulosus HTCC2516(T) and Oceanicola batsensis HTCC2597(TDelta).</title>
        <authorList>
            <person name="Thrash J.C."/>
            <person name="Cho J.C."/>
            <person name="Vergin K.L."/>
            <person name="Giovannoni S.J."/>
        </authorList>
    </citation>
    <scope>NUCLEOTIDE SEQUENCE [LARGE SCALE GENOMIC DNA]</scope>
    <source>
        <strain evidence="9">ATCC BAA-861 / DSM 15982 / KCTC 12143 / HTCC2516</strain>
    </source>
</reference>
<evidence type="ECO:0000256" key="3">
    <source>
        <dbReference type="ARBA" id="ARBA00022989"/>
    </source>
</evidence>
<evidence type="ECO:0000256" key="6">
    <source>
        <dbReference type="SAM" id="Phobius"/>
    </source>
</evidence>
<comment type="caution">
    <text evidence="8">The sequence shown here is derived from an EMBL/GenBank/DDBJ whole genome shotgun (WGS) entry which is preliminary data.</text>
</comment>
<dbReference type="Pfam" id="PF07219">
    <property type="entry name" value="HemY_N"/>
    <property type="match status" value="1"/>
</dbReference>
<feature type="region of interest" description="Disordered" evidence="5">
    <location>
        <begin position="463"/>
        <end position="495"/>
    </location>
</feature>
<dbReference type="InterPro" id="IPR010817">
    <property type="entry name" value="HemY_N"/>
</dbReference>
<proteinExistence type="predicted"/>
<organism evidence="8 9">
    <name type="scientific">Oceanicola granulosus (strain ATCC BAA-861 / DSM 15982 / KCTC 12143 / HTCC2516)</name>
    <dbReference type="NCBI Taxonomy" id="314256"/>
    <lineage>
        <taxon>Bacteria</taxon>
        <taxon>Pseudomonadati</taxon>
        <taxon>Pseudomonadota</taxon>
        <taxon>Alphaproteobacteria</taxon>
        <taxon>Rhodobacterales</taxon>
        <taxon>Roseobacteraceae</taxon>
        <taxon>Oceanicola</taxon>
    </lineage>
</organism>
<comment type="subcellular location">
    <subcellularLocation>
        <location evidence="1">Membrane</location>
    </subcellularLocation>
</comment>
<dbReference type="OrthoDB" id="9798343at2"/>
<dbReference type="PIRSF" id="PIRSF031802">
    <property type="entry name" value="UCP031802"/>
    <property type="match status" value="1"/>
</dbReference>
<dbReference type="HOGENOM" id="CLU_028454_0_0_5"/>
<dbReference type="InterPro" id="IPR011990">
    <property type="entry name" value="TPR-like_helical_dom_sf"/>
</dbReference>
<evidence type="ECO:0000256" key="4">
    <source>
        <dbReference type="ARBA" id="ARBA00023136"/>
    </source>
</evidence>
<dbReference type="GO" id="GO:0016020">
    <property type="term" value="C:membrane"/>
    <property type="evidence" value="ECO:0007669"/>
    <property type="project" value="UniProtKB-SubCell"/>
</dbReference>